<dbReference type="PANTHER" id="PTHR35605">
    <property type="entry name" value="ECP2 EFFECTOR PROTEIN DOMAIN-CONTAINING PROTEIN-RELATED"/>
    <property type="match status" value="1"/>
</dbReference>
<keyword evidence="3" id="KW-1185">Reference proteome</keyword>
<dbReference type="Proteomes" id="UP000078397">
    <property type="component" value="Unassembled WGS sequence"/>
</dbReference>
<dbReference type="RefSeq" id="XP_018148454.1">
    <property type="nucleotide sequence ID" value="XM_018290541.1"/>
</dbReference>
<dbReference type="GeneID" id="28854535"/>
<gene>
    <name evidence="2" type="ORF">VFPPC_12764</name>
</gene>
<sequence length="207" mass="22657">MYKYLAVLSILLSQAMAVPAAAEPDGLIPGYEVADINWEVEVFPGQLMNLTGTIGEVRRQATQLNPRWDLEDMETIVDESSADVSESLAKRDPNWTNIRCGPGPNKFAWADLSIIRSMIPKIRPWRGTPSMLGLRCGAITCHDENKIMLCNDNTGEVRLRAFLDIADGAQRIADSCALTGAVAGQQFAFGGWNVIVTSGKFGRPCKK</sequence>
<organism evidence="2 3">
    <name type="scientific">Pochonia chlamydosporia 170</name>
    <dbReference type="NCBI Taxonomy" id="1380566"/>
    <lineage>
        <taxon>Eukaryota</taxon>
        <taxon>Fungi</taxon>
        <taxon>Dikarya</taxon>
        <taxon>Ascomycota</taxon>
        <taxon>Pezizomycotina</taxon>
        <taxon>Sordariomycetes</taxon>
        <taxon>Hypocreomycetidae</taxon>
        <taxon>Hypocreales</taxon>
        <taxon>Clavicipitaceae</taxon>
        <taxon>Pochonia</taxon>
    </lineage>
</organism>
<dbReference type="AlphaFoldDB" id="A0A179G4T1"/>
<dbReference type="OrthoDB" id="3552888at2759"/>
<protein>
    <submittedName>
        <fullName evidence="2">Uncharacterized protein</fullName>
    </submittedName>
</protein>
<evidence type="ECO:0000313" key="3">
    <source>
        <dbReference type="Proteomes" id="UP000078397"/>
    </source>
</evidence>
<name>A0A179G4T1_METCM</name>
<comment type="caution">
    <text evidence="2">The sequence shown here is derived from an EMBL/GenBank/DDBJ whole genome shotgun (WGS) entry which is preliminary data.</text>
</comment>
<proteinExistence type="predicted"/>
<accession>A0A179G4T1</accession>
<dbReference type="EMBL" id="LSBJ02000001">
    <property type="protein sequence ID" value="OAQ72371.1"/>
    <property type="molecule type" value="Genomic_DNA"/>
</dbReference>
<dbReference type="STRING" id="1380566.A0A179G4T1"/>
<evidence type="ECO:0000313" key="2">
    <source>
        <dbReference type="EMBL" id="OAQ72371.1"/>
    </source>
</evidence>
<feature type="chain" id="PRO_5008102334" evidence="1">
    <location>
        <begin position="18"/>
        <end position="207"/>
    </location>
</feature>
<feature type="signal peptide" evidence="1">
    <location>
        <begin position="1"/>
        <end position="17"/>
    </location>
</feature>
<evidence type="ECO:0000256" key="1">
    <source>
        <dbReference type="SAM" id="SignalP"/>
    </source>
</evidence>
<dbReference type="PANTHER" id="PTHR35605:SF1">
    <property type="entry name" value="ECP2 EFFECTOR PROTEIN DOMAIN-CONTAINING PROTEIN-RELATED"/>
    <property type="match status" value="1"/>
</dbReference>
<reference evidence="2 3" key="1">
    <citation type="journal article" date="2016" name="PLoS Pathog.">
        <title>Biosynthesis of antibiotic leucinostatins in bio-control fungus Purpureocillium lilacinum and their inhibition on phytophthora revealed by genome mining.</title>
        <authorList>
            <person name="Wang G."/>
            <person name="Liu Z."/>
            <person name="Lin R."/>
            <person name="Li E."/>
            <person name="Mao Z."/>
            <person name="Ling J."/>
            <person name="Yang Y."/>
            <person name="Yin W.B."/>
            <person name="Xie B."/>
        </authorList>
    </citation>
    <scope>NUCLEOTIDE SEQUENCE [LARGE SCALE GENOMIC DNA]</scope>
    <source>
        <strain evidence="2">170</strain>
    </source>
</reference>
<dbReference type="KEGG" id="pchm:VFPPC_12764"/>
<keyword evidence="1" id="KW-0732">Signal</keyword>